<evidence type="ECO:0000313" key="8">
    <source>
        <dbReference type="Proteomes" id="UP001149090"/>
    </source>
</evidence>
<comment type="subcellular location">
    <subcellularLocation>
        <location evidence="2">Cytoplasmic vesicle</location>
        <location evidence="2">Phagosome membrane</location>
    </subcellularLocation>
    <subcellularLocation>
        <location evidence="1">Early endosome membrane</location>
    </subcellularLocation>
</comment>
<dbReference type="OMA" id="WLGCSER"/>
<dbReference type="GO" id="GO:0030670">
    <property type="term" value="C:phagocytic vesicle membrane"/>
    <property type="evidence" value="ECO:0007669"/>
    <property type="project" value="UniProtKB-SubCell"/>
</dbReference>
<dbReference type="Pfam" id="PF22669">
    <property type="entry name" value="Exo_endo_phos2"/>
    <property type="match status" value="1"/>
</dbReference>
<dbReference type="Gene3D" id="3.60.10.10">
    <property type="entry name" value="Endonuclease/exonuclease/phosphatase"/>
    <property type="match status" value="1"/>
</dbReference>
<evidence type="ECO:0000256" key="3">
    <source>
        <dbReference type="ARBA" id="ARBA00022753"/>
    </source>
</evidence>
<dbReference type="SMART" id="SM00128">
    <property type="entry name" value="IPPc"/>
    <property type="match status" value="1"/>
</dbReference>
<proteinExistence type="predicted"/>
<protein>
    <submittedName>
        <fullName evidence="7">Type 2 inositol 1,4,5-trisphosphate receptor</fullName>
    </submittedName>
</protein>
<dbReference type="OrthoDB" id="7862313at2759"/>
<evidence type="ECO:0000313" key="7">
    <source>
        <dbReference type="EMBL" id="KAJ5077148.1"/>
    </source>
</evidence>
<gene>
    <name evidence="7" type="ORF">M0811_00468</name>
</gene>
<dbReference type="InterPro" id="IPR047078">
    <property type="entry name" value="RhoGAP_OCRL1"/>
</dbReference>
<dbReference type="FunFam" id="2.60.40.10:FF:000132">
    <property type="entry name" value="Inositol polyphosphate 5-phosphatase OCRL-1 isoform b"/>
    <property type="match status" value="1"/>
</dbReference>
<dbReference type="GO" id="GO:0046856">
    <property type="term" value="P:phosphatidylinositol dephosphorylation"/>
    <property type="evidence" value="ECO:0007669"/>
    <property type="project" value="InterPro"/>
</dbReference>
<dbReference type="InterPro" id="IPR008936">
    <property type="entry name" value="Rho_GTPase_activation_prot"/>
</dbReference>
<name>A0A9Q0LQJ9_ANAIG</name>
<feature type="domain" description="Rho-GAP" evidence="6">
    <location>
        <begin position="679"/>
        <end position="860"/>
    </location>
</feature>
<evidence type="ECO:0000256" key="2">
    <source>
        <dbReference type="ARBA" id="ARBA00004580"/>
    </source>
</evidence>
<dbReference type="InterPro" id="IPR000198">
    <property type="entry name" value="RhoGAP_dom"/>
</dbReference>
<dbReference type="GO" id="GO:0004445">
    <property type="term" value="F:inositol-polyphosphate 5-phosphatase activity"/>
    <property type="evidence" value="ECO:0007669"/>
    <property type="project" value="TreeGrafter"/>
</dbReference>
<dbReference type="InterPro" id="IPR036691">
    <property type="entry name" value="Endo/exonu/phosph_ase_sf"/>
</dbReference>
<dbReference type="GO" id="GO:0034485">
    <property type="term" value="F:phosphatidylinositol-3,4,5-trisphosphate 5-phosphatase activity"/>
    <property type="evidence" value="ECO:0007669"/>
    <property type="project" value="TreeGrafter"/>
</dbReference>
<dbReference type="Proteomes" id="UP001149090">
    <property type="component" value="Unassembled WGS sequence"/>
</dbReference>
<dbReference type="InterPro" id="IPR013783">
    <property type="entry name" value="Ig-like_fold"/>
</dbReference>
<dbReference type="InterPro" id="IPR000300">
    <property type="entry name" value="IPPc"/>
</dbReference>
<dbReference type="Gene3D" id="2.60.40.10">
    <property type="entry name" value="Immunoglobulins"/>
    <property type="match status" value="1"/>
</dbReference>
<dbReference type="FunFam" id="1.10.555.10:FF:000012">
    <property type="entry name" value="Putative inositol polyphosphate 5-phosphatase OCRL-1"/>
    <property type="match status" value="1"/>
</dbReference>
<keyword evidence="3" id="KW-0967">Endosome</keyword>
<evidence type="ECO:0000256" key="5">
    <source>
        <dbReference type="SAM" id="MobiDB-lite"/>
    </source>
</evidence>
<dbReference type="Pfam" id="PF00620">
    <property type="entry name" value="RhoGAP"/>
    <property type="match status" value="1"/>
</dbReference>
<dbReference type="InterPro" id="IPR048869">
    <property type="entry name" value="OCRL-1_2_ASH"/>
</dbReference>
<dbReference type="GO" id="GO:0007165">
    <property type="term" value="P:signal transduction"/>
    <property type="evidence" value="ECO:0007669"/>
    <property type="project" value="InterPro"/>
</dbReference>
<keyword evidence="8" id="KW-1185">Reference proteome</keyword>
<sequence length="860" mass="100434">MSFSFNIDNIILKHIHQVKIYDRNGHLHQKILVLVINEASQEFGLFILKKKRFIYLIDVFFPVCLEWSLKQFTDLDNIKFKINETWYTFHSLPTVIENISTEIQKALQIANVNEISFKDFGINRHLWLLNYLSLVKKDKKEKVEEKTTTNFNTSLNQRPEREFESNQQKIKNKQKNKQEPQSQNNSGVFRDGMLFDKLREEWIDIELHKHKENFSELKQITLICGTWNVNSKKPTINIDDWVKINGGEPDMIALGFQEIDMTASTLITNDRTKGKCWEEHITKTLETKEEKYVLIKSHQLGGILLCVYITKTHAPYVSQIEFDDVPVGVLGLLGNKGAVGIRFKLYDTKICLINSHLASAFSNVTRRNTDYKNIVKNLLFSTKKQAQTSTQQTKPVIFESDITFWMGDLNYRIALSNSQVRELILNKEYDKLFTNDQLKEQISKQLAFEHFQEGMMNFDPTYKYDVGTNIYDTSEKKRIPAYCDRVLFYGNGIRAREYRRHEYLISDHKPISAIFNLEVYYIIPDRFKEYKLQLIKELDKMENQTIPNAELDTNNVVFEKVVYNVPVTKSIILSNIGSVWAKFNFVPKVNDKNICKSWLKIDKLNGFILPGTKLEIKFTIHVDNSTAHLLNIGKEELDEIVILHFENGKDHFVSIHGEYLKSCFGMNLETLVQIEEPIRDIKEISKESEAKMIIPKEIWRLVDYLNLYGMDEEYIFVESGNIGEMEYLRECLDTGSAFNFNGSLHSVAETLIMLLESFPIPIIPFSLYKSCIDFSYSYEDSKKIITQLPKNHQNLFVYITSFIQDLLSHLEFNKLNLTQIVSVFANSFLRPIKLGKDPTIERKQKIEFISHFIQMKEKEN</sequence>
<dbReference type="GO" id="GO:0004439">
    <property type="term" value="F:phosphatidylinositol-4,5-bisphosphate 5-phosphatase activity"/>
    <property type="evidence" value="ECO:0007669"/>
    <property type="project" value="TreeGrafter"/>
</dbReference>
<evidence type="ECO:0000259" key="6">
    <source>
        <dbReference type="PROSITE" id="PS50238"/>
    </source>
</evidence>
<reference evidence="7" key="1">
    <citation type="submission" date="2022-10" db="EMBL/GenBank/DDBJ databases">
        <title>Novel sulphate-reducing endosymbionts in the free-living metamonad Anaeramoeba.</title>
        <authorList>
            <person name="Jerlstrom-Hultqvist J."/>
            <person name="Cepicka I."/>
            <person name="Gallot-Lavallee L."/>
            <person name="Salas-Leiva D."/>
            <person name="Curtis B.A."/>
            <person name="Zahonova K."/>
            <person name="Pipaliya S."/>
            <person name="Dacks J."/>
            <person name="Roger A.J."/>
        </authorList>
    </citation>
    <scope>NUCLEOTIDE SEQUENCE</scope>
    <source>
        <strain evidence="7">BMAN</strain>
    </source>
</reference>
<feature type="region of interest" description="Disordered" evidence="5">
    <location>
        <begin position="145"/>
        <end position="189"/>
    </location>
</feature>
<dbReference type="PANTHER" id="PTHR11200">
    <property type="entry name" value="INOSITOL 5-PHOSPHATASE"/>
    <property type="match status" value="1"/>
</dbReference>
<dbReference type="SMART" id="SM00324">
    <property type="entry name" value="RhoGAP"/>
    <property type="match status" value="1"/>
</dbReference>
<dbReference type="EMBL" id="JAPDFW010000059">
    <property type="protein sequence ID" value="KAJ5077148.1"/>
    <property type="molecule type" value="Genomic_DNA"/>
</dbReference>
<dbReference type="InterPro" id="IPR046985">
    <property type="entry name" value="IP5"/>
</dbReference>
<organism evidence="7 8">
    <name type="scientific">Anaeramoeba ignava</name>
    <name type="common">Anaerobic marine amoeba</name>
    <dbReference type="NCBI Taxonomy" id="1746090"/>
    <lineage>
        <taxon>Eukaryota</taxon>
        <taxon>Metamonada</taxon>
        <taxon>Anaeramoebidae</taxon>
        <taxon>Anaeramoeba</taxon>
    </lineage>
</organism>
<comment type="caution">
    <text evidence="7">The sequence shown here is derived from an EMBL/GenBank/DDBJ whole genome shotgun (WGS) entry which is preliminary data.</text>
</comment>
<dbReference type="Gene3D" id="1.10.555.10">
    <property type="entry name" value="Rho GTPase activation protein"/>
    <property type="match status" value="1"/>
</dbReference>
<dbReference type="SUPFAM" id="SSF48350">
    <property type="entry name" value="GTPase activation domain, GAP"/>
    <property type="match status" value="1"/>
</dbReference>
<dbReference type="Pfam" id="PF21310">
    <property type="entry name" value="OCRL-like_ASH"/>
    <property type="match status" value="1"/>
</dbReference>
<dbReference type="GO" id="GO:0031901">
    <property type="term" value="C:early endosome membrane"/>
    <property type="evidence" value="ECO:0007669"/>
    <property type="project" value="UniProtKB-SubCell"/>
</dbReference>
<dbReference type="CDD" id="cd04380">
    <property type="entry name" value="RhoGAP_OCRL1"/>
    <property type="match status" value="1"/>
</dbReference>
<dbReference type="PANTHER" id="PTHR11200:SF300">
    <property type="entry name" value="TYPE II INOSITOL 1,4,5-TRISPHOSPHATE 5-PHOSPHATASE"/>
    <property type="match status" value="1"/>
</dbReference>
<dbReference type="PROSITE" id="PS50238">
    <property type="entry name" value="RHOGAP"/>
    <property type="match status" value="1"/>
</dbReference>
<accession>A0A9Q0LQJ9</accession>
<dbReference type="AlphaFoldDB" id="A0A9Q0LQJ9"/>
<evidence type="ECO:0000256" key="1">
    <source>
        <dbReference type="ARBA" id="ARBA00004146"/>
    </source>
</evidence>
<evidence type="ECO:0000256" key="4">
    <source>
        <dbReference type="ARBA" id="ARBA00023329"/>
    </source>
</evidence>
<keyword evidence="4" id="KW-0968">Cytoplasmic vesicle</keyword>
<keyword evidence="7" id="KW-0675">Receptor</keyword>
<dbReference type="SUPFAM" id="SSF56219">
    <property type="entry name" value="DNase I-like"/>
    <property type="match status" value="1"/>
</dbReference>